<keyword evidence="2" id="KW-1185">Reference proteome</keyword>
<gene>
    <name evidence="1" type="ORF">GCM10007857_81610</name>
</gene>
<proteinExistence type="predicted"/>
<comment type="caution">
    <text evidence="1">The sequence shown here is derived from an EMBL/GenBank/DDBJ whole genome shotgun (WGS) entry which is preliminary data.</text>
</comment>
<reference evidence="2" key="1">
    <citation type="journal article" date="2019" name="Int. J. Syst. Evol. Microbiol.">
        <title>The Global Catalogue of Microorganisms (GCM) 10K type strain sequencing project: providing services to taxonomists for standard genome sequencing and annotation.</title>
        <authorList>
            <consortium name="The Broad Institute Genomics Platform"/>
            <consortium name="The Broad Institute Genome Sequencing Center for Infectious Disease"/>
            <person name="Wu L."/>
            <person name="Ma J."/>
        </authorList>
    </citation>
    <scope>NUCLEOTIDE SEQUENCE [LARGE SCALE GENOMIC DNA]</scope>
    <source>
        <strain evidence="2">NBRC 102520</strain>
    </source>
</reference>
<accession>A0ABQ6BDD6</accession>
<organism evidence="1 2">
    <name type="scientific">Bradyrhizobium iriomotense</name>
    <dbReference type="NCBI Taxonomy" id="441950"/>
    <lineage>
        <taxon>Bacteria</taxon>
        <taxon>Pseudomonadati</taxon>
        <taxon>Pseudomonadota</taxon>
        <taxon>Alphaproteobacteria</taxon>
        <taxon>Hyphomicrobiales</taxon>
        <taxon>Nitrobacteraceae</taxon>
        <taxon>Bradyrhizobium</taxon>
    </lineage>
</organism>
<dbReference type="Proteomes" id="UP001156905">
    <property type="component" value="Unassembled WGS sequence"/>
</dbReference>
<dbReference type="RefSeq" id="WP_284274765.1">
    <property type="nucleotide sequence ID" value="NZ_BSOW01000047.1"/>
</dbReference>
<name>A0ABQ6BDD6_9BRAD</name>
<evidence type="ECO:0000313" key="1">
    <source>
        <dbReference type="EMBL" id="GLR91444.1"/>
    </source>
</evidence>
<dbReference type="EMBL" id="BSOW01000047">
    <property type="protein sequence ID" value="GLR91444.1"/>
    <property type="molecule type" value="Genomic_DNA"/>
</dbReference>
<protein>
    <submittedName>
        <fullName evidence="1">Uncharacterized protein</fullName>
    </submittedName>
</protein>
<evidence type="ECO:0000313" key="2">
    <source>
        <dbReference type="Proteomes" id="UP001156905"/>
    </source>
</evidence>
<sequence length="67" mass="7362">MSHSVELIVNGYVRLNDRAALEKLLAHRRELLRQLSSVTGIDPRQTVAQVSQEIAIIEAGLATIAPE</sequence>